<keyword evidence="2" id="KW-0812">Transmembrane</keyword>
<dbReference type="KEGG" id="cre:CHLRE_12g485400v5"/>
<reference evidence="3 4" key="1">
    <citation type="journal article" date="2007" name="Science">
        <title>The Chlamydomonas genome reveals the evolution of key animal and plant functions.</title>
        <authorList>
            <person name="Merchant S.S."/>
            <person name="Prochnik S.E."/>
            <person name="Vallon O."/>
            <person name="Harris E.H."/>
            <person name="Karpowicz S.J."/>
            <person name="Witman G.B."/>
            <person name="Terry A."/>
            <person name="Salamov A."/>
            <person name="Fritz-Laylin L.K."/>
            <person name="Marechal-Drouard L."/>
            <person name="Marshall W.F."/>
            <person name="Qu L.H."/>
            <person name="Nelson D.R."/>
            <person name="Sanderfoot A.A."/>
            <person name="Spalding M.H."/>
            <person name="Kapitonov V.V."/>
            <person name="Ren Q."/>
            <person name="Ferris P."/>
            <person name="Lindquist E."/>
            <person name="Shapiro H."/>
            <person name="Lucas S.M."/>
            <person name="Grimwood J."/>
            <person name="Schmutz J."/>
            <person name="Cardol P."/>
            <person name="Cerutti H."/>
            <person name="Chanfreau G."/>
            <person name="Chen C.L."/>
            <person name="Cognat V."/>
            <person name="Croft M.T."/>
            <person name="Dent R."/>
            <person name="Dutcher S."/>
            <person name="Fernandez E."/>
            <person name="Fukuzawa H."/>
            <person name="Gonzalez-Ballester D."/>
            <person name="Gonzalez-Halphen D."/>
            <person name="Hallmann A."/>
            <person name="Hanikenne M."/>
            <person name="Hippler M."/>
            <person name="Inwood W."/>
            <person name="Jabbari K."/>
            <person name="Kalanon M."/>
            <person name="Kuras R."/>
            <person name="Lefebvre P.A."/>
            <person name="Lemaire S.D."/>
            <person name="Lobanov A.V."/>
            <person name="Lohr M."/>
            <person name="Manuell A."/>
            <person name="Meier I."/>
            <person name="Mets L."/>
            <person name="Mittag M."/>
            <person name="Mittelmeier T."/>
            <person name="Moroney J.V."/>
            <person name="Moseley J."/>
            <person name="Napoli C."/>
            <person name="Nedelcu A.M."/>
            <person name="Niyogi K."/>
            <person name="Novoselov S.V."/>
            <person name="Paulsen I.T."/>
            <person name="Pazour G."/>
            <person name="Purton S."/>
            <person name="Ral J.P."/>
            <person name="Riano-Pachon D.M."/>
            <person name="Riekhof W."/>
            <person name="Rymarquis L."/>
            <person name="Schroda M."/>
            <person name="Stern D."/>
            <person name="Umen J."/>
            <person name="Willows R."/>
            <person name="Wilson N."/>
            <person name="Zimmer S.L."/>
            <person name="Allmer J."/>
            <person name="Balk J."/>
            <person name="Bisova K."/>
            <person name="Chen C.J."/>
            <person name="Elias M."/>
            <person name="Gendler K."/>
            <person name="Hauser C."/>
            <person name="Lamb M.R."/>
            <person name="Ledford H."/>
            <person name="Long J.C."/>
            <person name="Minagawa J."/>
            <person name="Page M.D."/>
            <person name="Pan J."/>
            <person name="Pootakham W."/>
            <person name="Roje S."/>
            <person name="Rose A."/>
            <person name="Stahlberg E."/>
            <person name="Terauchi A.M."/>
            <person name="Yang P."/>
            <person name="Ball S."/>
            <person name="Bowler C."/>
            <person name="Dieckmann C.L."/>
            <person name="Gladyshev V.N."/>
            <person name="Green P."/>
            <person name="Jorgensen R."/>
            <person name="Mayfield S."/>
            <person name="Mueller-Roeber B."/>
            <person name="Rajamani S."/>
            <person name="Sayre R.T."/>
            <person name="Brokstein P."/>
            <person name="Dubchak I."/>
            <person name="Goodstein D."/>
            <person name="Hornick L."/>
            <person name="Huang Y.W."/>
            <person name="Jhaveri J."/>
            <person name="Luo Y."/>
            <person name="Martinez D."/>
            <person name="Ngau W.C."/>
            <person name="Otillar B."/>
            <person name="Poliakov A."/>
            <person name="Porter A."/>
            <person name="Szajkowski L."/>
            <person name="Werner G."/>
            <person name="Zhou K."/>
            <person name="Grigoriev I.V."/>
            <person name="Rokhsar D.S."/>
            <person name="Grossman A.R."/>
        </authorList>
    </citation>
    <scope>NUCLEOTIDE SEQUENCE [LARGE SCALE GENOMIC DNA]</scope>
    <source>
        <strain evidence="4">CC-503</strain>
    </source>
</reference>
<proteinExistence type="predicted"/>
<dbReference type="Proteomes" id="UP000006906">
    <property type="component" value="Chromosome 12"/>
</dbReference>
<feature type="region of interest" description="Disordered" evidence="1">
    <location>
        <begin position="372"/>
        <end position="406"/>
    </location>
</feature>
<dbReference type="RefSeq" id="XP_042917921.1">
    <property type="nucleotide sequence ID" value="XM_043067826.1"/>
</dbReference>
<evidence type="ECO:0000256" key="1">
    <source>
        <dbReference type="SAM" id="MobiDB-lite"/>
    </source>
</evidence>
<dbReference type="AlphaFoldDB" id="A0A2K3D1R2"/>
<evidence type="ECO:0000313" key="4">
    <source>
        <dbReference type="Proteomes" id="UP000006906"/>
    </source>
</evidence>
<protein>
    <submittedName>
        <fullName evidence="3">Uncharacterized protein</fullName>
    </submittedName>
</protein>
<gene>
    <name evidence="3" type="ORF">CHLRE_12g485400v5</name>
</gene>
<keyword evidence="4" id="KW-1185">Reference proteome</keyword>
<dbReference type="OrthoDB" id="544851at2759"/>
<dbReference type="GeneID" id="66055390"/>
<dbReference type="InParanoid" id="A0A2K3D1R2"/>
<evidence type="ECO:0000313" key="3">
    <source>
        <dbReference type="EMBL" id="PNW74471.1"/>
    </source>
</evidence>
<name>A0A2K3D1R2_CHLRE</name>
<keyword evidence="2" id="KW-1133">Transmembrane helix</keyword>
<feature type="region of interest" description="Disordered" evidence="1">
    <location>
        <begin position="314"/>
        <end position="345"/>
    </location>
</feature>
<sequence length="520" mass="52352">MSQAALCVNNVEEGPAESYALYRFLGIVVGMLIAQAAATCVFQRSATEDVLDRLRHSLSELAELNRLVWGNQKKMAAPEYGGEEAEAEGSGARPTEEQLLEGFQARINAALNGALTALPLTATECRVIGGPLAAWWFVPWPRSCGGGGGVWRCCCGCGARGWQLDQELVGRTVGCIRRVNRLQCSFWLLLSHPPADPAIRHDPALIQLLKDFRFLTQAVVDGVLAAATHLRGVDVDALEHLNSKILDSPRLVALGAGGGGAGGYGTAAAGGGGWGAGGSSTAGSSAASASATASGHLAGLLMAGGSGSGLLTAGSGPGGISAPAPTPAVIGRRPSRSPSPPPPSVASAAAAVAAAAMATVASAVRMGGSKAPGVGGGGGGTDPQLSEPLLPAGGVDNGQVAPPSATPFGSLQSVAAHTTPNAAAYSPHAVVVVPSGLGGGGLLLGGPSALEEEAGKDDDAASVFHRPPLQYMPTGLAGFERSALTPEVWWHTFQFLLTQLAAEVSAMQEAVSALVRTVKP</sequence>
<keyword evidence="2" id="KW-0472">Membrane</keyword>
<dbReference type="EMBL" id="CM008973">
    <property type="protein sequence ID" value="PNW74471.1"/>
    <property type="molecule type" value="Genomic_DNA"/>
</dbReference>
<evidence type="ECO:0000256" key="2">
    <source>
        <dbReference type="SAM" id="Phobius"/>
    </source>
</evidence>
<organism evidence="3 4">
    <name type="scientific">Chlamydomonas reinhardtii</name>
    <name type="common">Chlamydomonas smithii</name>
    <dbReference type="NCBI Taxonomy" id="3055"/>
    <lineage>
        <taxon>Eukaryota</taxon>
        <taxon>Viridiplantae</taxon>
        <taxon>Chlorophyta</taxon>
        <taxon>core chlorophytes</taxon>
        <taxon>Chlorophyceae</taxon>
        <taxon>CS clade</taxon>
        <taxon>Chlamydomonadales</taxon>
        <taxon>Chlamydomonadaceae</taxon>
        <taxon>Chlamydomonas</taxon>
    </lineage>
</organism>
<dbReference type="Gramene" id="PNW74471">
    <property type="protein sequence ID" value="PNW74471"/>
    <property type="gene ID" value="CHLRE_12g485400v5"/>
</dbReference>
<feature type="transmembrane region" description="Helical" evidence="2">
    <location>
        <begin position="20"/>
        <end position="42"/>
    </location>
</feature>
<accession>A0A2K3D1R2</accession>